<protein>
    <recommendedName>
        <fullName evidence="1">site-specific DNA-methyltransferase (adenine-specific)</fullName>
        <ecNumber evidence="1">2.1.1.72</ecNumber>
    </recommendedName>
</protein>
<dbReference type="SUPFAM" id="SSF53335">
    <property type="entry name" value="S-adenosyl-L-methionine-dependent methyltransferases"/>
    <property type="match status" value="1"/>
</dbReference>
<evidence type="ECO:0000256" key="1">
    <source>
        <dbReference type="ARBA" id="ARBA00011900"/>
    </source>
</evidence>
<dbReference type="GO" id="GO:0009307">
    <property type="term" value="P:DNA restriction-modification system"/>
    <property type="evidence" value="ECO:0007669"/>
    <property type="project" value="UniProtKB-KW"/>
</dbReference>
<dbReference type="Pfam" id="PF02384">
    <property type="entry name" value="N6_Mtase"/>
    <property type="match status" value="1"/>
</dbReference>
<evidence type="ECO:0000256" key="5">
    <source>
        <dbReference type="ARBA" id="ARBA00022747"/>
    </source>
</evidence>
<dbReference type="AlphaFoldDB" id="S5LU08"/>
<name>S5LU08_9MOLU</name>
<evidence type="ECO:0000313" key="8">
    <source>
        <dbReference type="EMBL" id="AGR41204.1"/>
    </source>
</evidence>
<evidence type="ECO:0000256" key="3">
    <source>
        <dbReference type="ARBA" id="ARBA00022679"/>
    </source>
</evidence>
<dbReference type="InterPro" id="IPR029063">
    <property type="entry name" value="SAM-dependent_MTases_sf"/>
</dbReference>
<keyword evidence="2" id="KW-0489">Methyltransferase</keyword>
<keyword evidence="4" id="KW-0949">S-adenosyl-L-methionine</keyword>
<dbReference type="GO" id="GO:0032259">
    <property type="term" value="P:methylation"/>
    <property type="evidence" value="ECO:0007669"/>
    <property type="project" value="UniProtKB-KW"/>
</dbReference>
<dbReference type="InterPro" id="IPR003356">
    <property type="entry name" value="DNA_methylase_A-5"/>
</dbReference>
<dbReference type="PANTHER" id="PTHR42933">
    <property type="entry name" value="SLR6095 PROTEIN"/>
    <property type="match status" value="1"/>
</dbReference>
<evidence type="ECO:0000256" key="4">
    <source>
        <dbReference type="ARBA" id="ARBA00022691"/>
    </source>
</evidence>
<dbReference type="SUPFAM" id="SSF116734">
    <property type="entry name" value="DNA methylase specificity domain"/>
    <property type="match status" value="1"/>
</dbReference>
<keyword evidence="5" id="KW-0680">Restriction system</keyword>
<comment type="catalytic activity">
    <reaction evidence="6">
        <text>a 2'-deoxyadenosine in DNA + S-adenosyl-L-methionine = an N(6)-methyl-2'-deoxyadenosine in DNA + S-adenosyl-L-homocysteine + H(+)</text>
        <dbReference type="Rhea" id="RHEA:15197"/>
        <dbReference type="Rhea" id="RHEA-COMP:12418"/>
        <dbReference type="Rhea" id="RHEA-COMP:12419"/>
        <dbReference type="ChEBI" id="CHEBI:15378"/>
        <dbReference type="ChEBI" id="CHEBI:57856"/>
        <dbReference type="ChEBI" id="CHEBI:59789"/>
        <dbReference type="ChEBI" id="CHEBI:90615"/>
        <dbReference type="ChEBI" id="CHEBI:90616"/>
        <dbReference type="EC" id="2.1.1.72"/>
    </reaction>
</comment>
<dbReference type="CDD" id="cd02440">
    <property type="entry name" value="AdoMet_MTases"/>
    <property type="match status" value="1"/>
</dbReference>
<dbReference type="eggNOG" id="COG0286">
    <property type="taxonomic scope" value="Bacteria"/>
</dbReference>
<organism evidence="8 9">
    <name type="scientific">Spiroplasma taiwanense CT-1</name>
    <dbReference type="NCBI Taxonomy" id="1276220"/>
    <lineage>
        <taxon>Bacteria</taxon>
        <taxon>Bacillati</taxon>
        <taxon>Mycoplasmatota</taxon>
        <taxon>Mollicutes</taxon>
        <taxon>Entomoplasmatales</taxon>
        <taxon>Spiroplasmataceae</taxon>
        <taxon>Spiroplasma</taxon>
    </lineage>
</organism>
<dbReference type="Gene3D" id="3.40.50.150">
    <property type="entry name" value="Vaccinia Virus protein VP39"/>
    <property type="match status" value="1"/>
</dbReference>
<dbReference type="STRING" id="1276220.STAIW_v1c05820"/>
<proteinExistence type="predicted"/>
<evidence type="ECO:0000313" key="9">
    <source>
        <dbReference type="Proteomes" id="UP000014984"/>
    </source>
</evidence>
<gene>
    <name evidence="8" type="ORF">STAIW_v1c05820</name>
</gene>
<dbReference type="GO" id="GO:0003677">
    <property type="term" value="F:DNA binding"/>
    <property type="evidence" value="ECO:0007669"/>
    <property type="project" value="InterPro"/>
</dbReference>
<dbReference type="EC" id="2.1.1.72" evidence="1"/>
<sequence length="715" mass="82044">MKKTEFENVKYFNKIIGIENKTDGTLFIYPTPKDKKLGEKISRKPDGYYYMDGVTFILDAKAEGNEFSGQLEDYLKLEQNKNNVGFKYSGIFFQCFINGVLMEEEIEPKNAEYYISKYFNNKITNEDIVNNSAKKLANMFRDSSIDKQMNVPFIGSVMLCQKFGKDISGDSTKNIIRNIKSAIEEIILNEPKTRQEKKEFIKTMLDDPSLNKTKISDIIQIISEISTVYNFINVSDKKGHDTMNSFLKIFRKWNSANSNEKGEVFTPDHIAQLMYKIIDIKFSDTVLDPTCGSGTFLVNALTNMLNETDDENEKKKIMEERVIGIENLSFNATLAGINMLLHGDGASNIFEENCFKKLPQLKGEYNKVLMNPPFSQKDKELKFVLEALNNMKEGGKLATILPINCILGRGDKQNDNLKLKKEILSKHKIIKSVKLPNKLFEPNASTETCIIVFESHAKLEKQVIELYDFSNDGYEIRMRSGRVPINEEEAMISFQNQKPIIKEVTEKDDWLIEPTLDINSFSSEIFQAAKIDYEMREKNLIEILYKNEGKIDLKISTKFKEMSSYNWKEFLISDIFEIEGKGLDKPLYNFDDENKIACINAKKNNNGIGGYCYNPKKIFKPKRFTVVSQGDGGAGMTYFQDDYFCATTSVFVLKPKFEVNVNVGIFIAKICSLKWKRIYSHGKTITREVLLKQSIPLPVSDENKIDFETIENIMK</sequence>
<dbReference type="EMBL" id="CP005074">
    <property type="protein sequence ID" value="AGR41204.1"/>
    <property type="molecule type" value="Genomic_DNA"/>
</dbReference>
<keyword evidence="9" id="KW-1185">Reference proteome</keyword>
<dbReference type="GO" id="GO:0009007">
    <property type="term" value="F:site-specific DNA-methyltransferase (adenine-specific) activity"/>
    <property type="evidence" value="ECO:0007669"/>
    <property type="project" value="UniProtKB-EC"/>
</dbReference>
<dbReference type="GO" id="GO:0008170">
    <property type="term" value="F:N-methyltransferase activity"/>
    <property type="evidence" value="ECO:0007669"/>
    <property type="project" value="InterPro"/>
</dbReference>
<dbReference type="PATRIC" id="fig|1276220.3.peg.593"/>
<evidence type="ECO:0000256" key="2">
    <source>
        <dbReference type="ARBA" id="ARBA00022603"/>
    </source>
</evidence>
<dbReference type="RefSeq" id="WP_020834343.1">
    <property type="nucleotide sequence ID" value="NC_021846.1"/>
</dbReference>
<evidence type="ECO:0000259" key="7">
    <source>
        <dbReference type="Pfam" id="PF02384"/>
    </source>
</evidence>
<dbReference type="HOGENOM" id="CLU_015410_2_1_14"/>
<reference evidence="8 9" key="1">
    <citation type="journal article" date="2013" name="Genome Biol. Evol.">
        <title>Comparison of metabolic capacities and inference of gene content evolution in mosquito-associated Spiroplasma diminutum and S. taiwanense.</title>
        <authorList>
            <person name="Lo W.S."/>
            <person name="Ku C."/>
            <person name="Chen L.L."/>
            <person name="Chang T.H."/>
            <person name="Kuo C.H."/>
        </authorList>
    </citation>
    <scope>NUCLEOTIDE SEQUENCE [LARGE SCALE GENOMIC DNA]</scope>
    <source>
        <strain evidence="8">CT-1</strain>
    </source>
</reference>
<dbReference type="InterPro" id="IPR051537">
    <property type="entry name" value="DNA_Adenine_Mtase"/>
</dbReference>
<accession>S5LU08</accession>
<evidence type="ECO:0000256" key="6">
    <source>
        <dbReference type="ARBA" id="ARBA00047942"/>
    </source>
</evidence>
<dbReference type="KEGG" id="stai:STAIW_v1c05820"/>
<dbReference type="PANTHER" id="PTHR42933:SF1">
    <property type="entry name" value="SITE-SPECIFIC DNA-METHYLTRANSFERASE (ADENINE-SPECIFIC)"/>
    <property type="match status" value="1"/>
</dbReference>
<keyword evidence="3" id="KW-0808">Transferase</keyword>
<dbReference type="OrthoDB" id="9814572at2"/>
<feature type="domain" description="DNA methylase adenine-specific" evidence="7">
    <location>
        <begin position="249"/>
        <end position="477"/>
    </location>
</feature>
<dbReference type="Proteomes" id="UP000014984">
    <property type="component" value="Chromosome"/>
</dbReference>
<dbReference type="PRINTS" id="PR00507">
    <property type="entry name" value="N12N6MTFRASE"/>
</dbReference>